<name>V2XD18_MONRO</name>
<reference evidence="1 2" key="1">
    <citation type="journal article" date="2014" name="BMC Genomics">
        <title>Genome and secretome analysis of the hemibiotrophic fungal pathogen, Moniliophthora roreri, which causes frosty pod rot disease of cacao: mechanisms of the biotrophic and necrotrophic phases.</title>
        <authorList>
            <person name="Meinhardt L.W."/>
            <person name="Costa G.G.L."/>
            <person name="Thomazella D.P.T."/>
            <person name="Teixeira P.J.P.L."/>
            <person name="Carazzolle M.F."/>
            <person name="Schuster S.C."/>
            <person name="Carlson J.E."/>
            <person name="Guiltinan M.J."/>
            <person name="Mieczkowski P."/>
            <person name="Farmer A."/>
            <person name="Ramaraj T."/>
            <person name="Crozier J."/>
            <person name="Davis R.E."/>
            <person name="Shao J."/>
            <person name="Melnick R.L."/>
            <person name="Pereira G.A.G."/>
            <person name="Bailey B.A."/>
        </authorList>
    </citation>
    <scope>NUCLEOTIDE SEQUENCE [LARGE SCALE GENOMIC DNA]</scope>
    <source>
        <strain evidence="1 2">MCA 2997</strain>
    </source>
</reference>
<dbReference type="HOGENOM" id="CLU_2831744_0_0_1"/>
<gene>
    <name evidence="1" type="ORF">Moror_2520</name>
</gene>
<protein>
    <submittedName>
        <fullName evidence="1">Uncharacterized protein</fullName>
    </submittedName>
</protein>
<dbReference type="Proteomes" id="UP000017559">
    <property type="component" value="Unassembled WGS sequence"/>
</dbReference>
<accession>V2XD18</accession>
<dbReference type="EMBL" id="AWSO01000333">
    <property type="protein sequence ID" value="ESK91602.1"/>
    <property type="molecule type" value="Genomic_DNA"/>
</dbReference>
<keyword evidence="2" id="KW-1185">Reference proteome</keyword>
<organism evidence="1 2">
    <name type="scientific">Moniliophthora roreri (strain MCA 2997)</name>
    <name type="common">Cocoa frosty pod rot fungus</name>
    <name type="synonym">Crinipellis roreri</name>
    <dbReference type="NCBI Taxonomy" id="1381753"/>
    <lineage>
        <taxon>Eukaryota</taxon>
        <taxon>Fungi</taxon>
        <taxon>Dikarya</taxon>
        <taxon>Basidiomycota</taxon>
        <taxon>Agaricomycotina</taxon>
        <taxon>Agaricomycetes</taxon>
        <taxon>Agaricomycetidae</taxon>
        <taxon>Agaricales</taxon>
        <taxon>Marasmiineae</taxon>
        <taxon>Marasmiaceae</taxon>
        <taxon>Moniliophthora</taxon>
    </lineage>
</organism>
<evidence type="ECO:0000313" key="1">
    <source>
        <dbReference type="EMBL" id="ESK91602.1"/>
    </source>
</evidence>
<sequence>MDSAGQYLGYLLLFSFRSVMSGSGNKKHTERSSGTVQSCHLVPAMTRERLEKGRVRKNSTVFGWTQ</sequence>
<dbReference type="AlphaFoldDB" id="V2XD18"/>
<comment type="caution">
    <text evidence="1">The sequence shown here is derived from an EMBL/GenBank/DDBJ whole genome shotgun (WGS) entry which is preliminary data.</text>
</comment>
<proteinExistence type="predicted"/>
<dbReference type="KEGG" id="mrr:Moror_2520"/>
<evidence type="ECO:0000313" key="2">
    <source>
        <dbReference type="Proteomes" id="UP000017559"/>
    </source>
</evidence>